<dbReference type="RefSeq" id="WP_374701199.1">
    <property type="nucleotide sequence ID" value="NZ_JBHSOZ010000005.1"/>
</dbReference>
<comment type="caution">
    <text evidence="7">The sequence shown here is derived from an EMBL/GenBank/DDBJ whole genome shotgun (WGS) entry which is preliminary data.</text>
</comment>
<dbReference type="PROSITE" id="PS50801">
    <property type="entry name" value="STAS"/>
    <property type="match status" value="1"/>
</dbReference>
<dbReference type="CDD" id="cd00130">
    <property type="entry name" value="PAS"/>
    <property type="match status" value="1"/>
</dbReference>
<evidence type="ECO:0000256" key="1">
    <source>
        <dbReference type="ARBA" id="ARBA00022630"/>
    </source>
</evidence>
<evidence type="ECO:0000256" key="2">
    <source>
        <dbReference type="ARBA" id="ARBA00022643"/>
    </source>
</evidence>
<dbReference type="Pfam" id="PF01740">
    <property type="entry name" value="STAS"/>
    <property type="match status" value="1"/>
</dbReference>
<name>A0ABW0YMB8_9BACI</name>
<dbReference type="PANTHER" id="PTHR47429:SF2">
    <property type="entry name" value="PROTEIN TWIN LOV 1"/>
    <property type="match status" value="1"/>
</dbReference>
<dbReference type="InterPro" id="IPR036513">
    <property type="entry name" value="STAS_dom_sf"/>
</dbReference>
<keyword evidence="1" id="KW-0285">Flavoprotein</keyword>
<dbReference type="CDD" id="cd07041">
    <property type="entry name" value="STAS_RsbR_RsbS_like"/>
    <property type="match status" value="1"/>
</dbReference>
<keyword evidence="2" id="KW-0288">FMN</keyword>
<dbReference type="InterPro" id="IPR001610">
    <property type="entry name" value="PAC"/>
</dbReference>
<evidence type="ECO:0000259" key="4">
    <source>
        <dbReference type="PROSITE" id="PS50112"/>
    </source>
</evidence>
<dbReference type="EMBL" id="JBHSOZ010000005">
    <property type="protein sequence ID" value="MFC5713628.1"/>
    <property type="molecule type" value="Genomic_DNA"/>
</dbReference>
<organism evidence="7 8">
    <name type="scientific">Thalassorhabdus alkalitolerans</name>
    <dbReference type="NCBI Taxonomy" id="2282697"/>
    <lineage>
        <taxon>Bacteria</taxon>
        <taxon>Bacillati</taxon>
        <taxon>Bacillota</taxon>
        <taxon>Bacilli</taxon>
        <taxon>Bacillales</taxon>
        <taxon>Bacillaceae</taxon>
        <taxon>Thalassorhabdus</taxon>
    </lineage>
</organism>
<dbReference type="SMART" id="SM00091">
    <property type="entry name" value="PAS"/>
    <property type="match status" value="1"/>
</dbReference>
<dbReference type="Gene3D" id="3.30.450.20">
    <property type="entry name" value="PAS domain"/>
    <property type="match status" value="1"/>
</dbReference>
<dbReference type="InterPro" id="IPR002645">
    <property type="entry name" value="STAS_dom"/>
</dbReference>
<proteinExistence type="predicted"/>
<evidence type="ECO:0000313" key="7">
    <source>
        <dbReference type="EMBL" id="MFC5713628.1"/>
    </source>
</evidence>
<dbReference type="Gene3D" id="3.30.750.24">
    <property type="entry name" value="STAS domain"/>
    <property type="match status" value="1"/>
</dbReference>
<dbReference type="Pfam" id="PF13426">
    <property type="entry name" value="PAS_9"/>
    <property type="match status" value="1"/>
</dbReference>
<dbReference type="InterPro" id="IPR000014">
    <property type="entry name" value="PAS"/>
</dbReference>
<dbReference type="InterPro" id="IPR035965">
    <property type="entry name" value="PAS-like_dom_sf"/>
</dbReference>
<dbReference type="SMART" id="SM00086">
    <property type="entry name" value="PAC"/>
    <property type="match status" value="1"/>
</dbReference>
<evidence type="ECO:0000259" key="6">
    <source>
        <dbReference type="PROSITE" id="PS50801"/>
    </source>
</evidence>
<keyword evidence="3" id="KW-0157">Chromophore</keyword>
<feature type="domain" description="PAC" evidence="5">
    <location>
        <begin position="87"/>
        <end position="139"/>
    </location>
</feature>
<dbReference type="PROSITE" id="PS50113">
    <property type="entry name" value="PAC"/>
    <property type="match status" value="1"/>
</dbReference>
<protein>
    <submittedName>
        <fullName evidence="7">PAS domain-containing protein</fullName>
    </submittedName>
</protein>
<feature type="domain" description="PAS" evidence="4">
    <location>
        <begin position="11"/>
        <end position="88"/>
    </location>
</feature>
<dbReference type="Proteomes" id="UP001596142">
    <property type="component" value="Unassembled WGS sequence"/>
</dbReference>
<accession>A0ABW0YMB8</accession>
<reference evidence="8" key="1">
    <citation type="journal article" date="2019" name="Int. J. Syst. Evol. Microbiol.">
        <title>The Global Catalogue of Microorganisms (GCM) 10K type strain sequencing project: providing services to taxonomists for standard genome sequencing and annotation.</title>
        <authorList>
            <consortium name="The Broad Institute Genomics Platform"/>
            <consortium name="The Broad Institute Genome Sequencing Center for Infectious Disease"/>
            <person name="Wu L."/>
            <person name="Ma J."/>
        </authorList>
    </citation>
    <scope>NUCLEOTIDE SEQUENCE [LARGE SCALE GENOMIC DNA]</scope>
    <source>
        <strain evidence="8">CECT 7184</strain>
    </source>
</reference>
<sequence>MKSNLLQSLPTMELLTQAMDYTRVGVIITDPELPDNPIIYANKGFINVTGYSREEIIGKNCRFLQGEKTNPEKIKAMKEAIAQKISISIELYNYRKDGRGFWNELNIDPVYVEKEDKYYFVGVQKDITQEKEYRESLQTYLEEINMLSTPLVPILDHVYAMPLIGNVDKERFTMIHSTITQSIYESSIETLILDLSGLNSFDEDVISEIFSFHKLLNLLGTELIVTGITPRLALTSRKLNYDLTTLQTFGTIKDAIKERRR</sequence>
<gene>
    <name evidence="7" type="ORF">ACFPU1_12615</name>
</gene>
<feature type="domain" description="STAS" evidence="6">
    <location>
        <begin position="148"/>
        <end position="259"/>
    </location>
</feature>
<evidence type="ECO:0000313" key="8">
    <source>
        <dbReference type="Proteomes" id="UP001596142"/>
    </source>
</evidence>
<dbReference type="NCBIfam" id="TIGR00229">
    <property type="entry name" value="sensory_box"/>
    <property type="match status" value="1"/>
</dbReference>
<evidence type="ECO:0000256" key="3">
    <source>
        <dbReference type="ARBA" id="ARBA00022991"/>
    </source>
</evidence>
<dbReference type="PANTHER" id="PTHR47429">
    <property type="entry name" value="PROTEIN TWIN LOV 1"/>
    <property type="match status" value="1"/>
</dbReference>
<dbReference type="InterPro" id="IPR000700">
    <property type="entry name" value="PAS-assoc_C"/>
</dbReference>
<keyword evidence="8" id="KW-1185">Reference proteome</keyword>
<evidence type="ECO:0000259" key="5">
    <source>
        <dbReference type="PROSITE" id="PS50113"/>
    </source>
</evidence>
<dbReference type="SUPFAM" id="SSF55785">
    <property type="entry name" value="PYP-like sensor domain (PAS domain)"/>
    <property type="match status" value="1"/>
</dbReference>
<dbReference type="PROSITE" id="PS50112">
    <property type="entry name" value="PAS"/>
    <property type="match status" value="1"/>
</dbReference>
<dbReference type="SUPFAM" id="SSF52091">
    <property type="entry name" value="SpoIIaa-like"/>
    <property type="match status" value="1"/>
</dbReference>